<keyword evidence="4" id="KW-1185">Reference proteome</keyword>
<dbReference type="InterPro" id="IPR050625">
    <property type="entry name" value="ParA/MinD_ATPase"/>
</dbReference>
<accession>A0A4V2UJF2</accession>
<evidence type="ECO:0000256" key="1">
    <source>
        <dbReference type="ARBA" id="ARBA00022741"/>
    </source>
</evidence>
<dbReference type="PIRSF" id="PIRSF003092">
    <property type="entry name" value="MinD"/>
    <property type="match status" value="1"/>
</dbReference>
<proteinExistence type="predicted"/>
<dbReference type="Gene3D" id="3.40.50.300">
    <property type="entry name" value="P-loop containing nucleotide triphosphate hydrolases"/>
    <property type="match status" value="1"/>
</dbReference>
<dbReference type="Proteomes" id="UP000295793">
    <property type="component" value="Unassembled WGS sequence"/>
</dbReference>
<dbReference type="RefSeq" id="WP_132702167.1">
    <property type="nucleotide sequence ID" value="NZ_SLZR01000011.1"/>
</dbReference>
<comment type="caution">
    <text evidence="3">The sequence shown here is derived from an EMBL/GenBank/DDBJ whole genome shotgun (WGS) entry which is preliminary data.</text>
</comment>
<keyword evidence="3" id="KW-0966">Cell projection</keyword>
<dbReference type="SUPFAM" id="SSF52540">
    <property type="entry name" value="P-loop containing nucleoside triphosphate hydrolases"/>
    <property type="match status" value="1"/>
</dbReference>
<dbReference type="PANTHER" id="PTHR43384">
    <property type="entry name" value="SEPTUM SITE-DETERMINING PROTEIN MIND HOMOLOG, CHLOROPLASTIC-RELATED"/>
    <property type="match status" value="1"/>
</dbReference>
<dbReference type="InterPro" id="IPR033875">
    <property type="entry name" value="FlhG"/>
</dbReference>
<dbReference type="Pfam" id="PF10609">
    <property type="entry name" value="ParA"/>
    <property type="match status" value="1"/>
</dbReference>
<evidence type="ECO:0000313" key="3">
    <source>
        <dbReference type="EMBL" id="TCS39950.1"/>
    </source>
</evidence>
<gene>
    <name evidence="3" type="ORF">BCF53_11140</name>
</gene>
<dbReference type="CDD" id="cd02038">
    <property type="entry name" value="FlhG-like"/>
    <property type="match status" value="1"/>
</dbReference>
<dbReference type="GO" id="GO:0009898">
    <property type="term" value="C:cytoplasmic side of plasma membrane"/>
    <property type="evidence" value="ECO:0007669"/>
    <property type="project" value="TreeGrafter"/>
</dbReference>
<dbReference type="GO" id="GO:0051782">
    <property type="term" value="P:negative regulation of cell division"/>
    <property type="evidence" value="ECO:0007669"/>
    <property type="project" value="TreeGrafter"/>
</dbReference>
<keyword evidence="3" id="KW-0969">Cilium</keyword>
<dbReference type="AlphaFoldDB" id="A0A4V2UJF2"/>
<dbReference type="FunFam" id="3.40.50.300:FF:000158">
    <property type="entry name" value="Site-determining protein"/>
    <property type="match status" value="1"/>
</dbReference>
<dbReference type="OrthoDB" id="9816297at2"/>
<dbReference type="InterPro" id="IPR027417">
    <property type="entry name" value="P-loop_NTPase"/>
</dbReference>
<evidence type="ECO:0000256" key="2">
    <source>
        <dbReference type="ARBA" id="ARBA00022840"/>
    </source>
</evidence>
<dbReference type="EMBL" id="SLZR01000011">
    <property type="protein sequence ID" value="TCS39950.1"/>
    <property type="molecule type" value="Genomic_DNA"/>
</dbReference>
<dbReference type="GO" id="GO:0016887">
    <property type="term" value="F:ATP hydrolysis activity"/>
    <property type="evidence" value="ECO:0007669"/>
    <property type="project" value="TreeGrafter"/>
</dbReference>
<keyword evidence="3" id="KW-0282">Flagellum</keyword>
<evidence type="ECO:0000313" key="4">
    <source>
        <dbReference type="Proteomes" id="UP000295793"/>
    </source>
</evidence>
<keyword evidence="1" id="KW-0547">Nucleotide-binding</keyword>
<dbReference type="InterPro" id="IPR025501">
    <property type="entry name" value="MinD_FleN"/>
</dbReference>
<dbReference type="GO" id="GO:0005829">
    <property type="term" value="C:cytosol"/>
    <property type="evidence" value="ECO:0007669"/>
    <property type="project" value="TreeGrafter"/>
</dbReference>
<keyword evidence="2" id="KW-0067">ATP-binding</keyword>
<dbReference type="PANTHER" id="PTHR43384:SF4">
    <property type="entry name" value="CELLULOSE BIOSYNTHESIS PROTEIN BCSQ-RELATED"/>
    <property type="match status" value="1"/>
</dbReference>
<dbReference type="GO" id="GO:0005524">
    <property type="term" value="F:ATP binding"/>
    <property type="evidence" value="ECO:0007669"/>
    <property type="project" value="UniProtKB-KW"/>
</dbReference>
<organism evidence="3 4">
    <name type="scientific">Reinekea marinisedimentorum</name>
    <dbReference type="NCBI Taxonomy" id="230495"/>
    <lineage>
        <taxon>Bacteria</taxon>
        <taxon>Pseudomonadati</taxon>
        <taxon>Pseudomonadota</taxon>
        <taxon>Gammaproteobacteria</taxon>
        <taxon>Oceanospirillales</taxon>
        <taxon>Saccharospirillaceae</taxon>
        <taxon>Reinekea</taxon>
    </lineage>
</organism>
<protein>
    <submittedName>
        <fullName evidence="3">Flagellar biosynthesis protein FlhG</fullName>
    </submittedName>
</protein>
<reference evidence="3 4" key="1">
    <citation type="submission" date="2019-03" db="EMBL/GenBank/DDBJ databases">
        <title>Genomic Encyclopedia of Archaeal and Bacterial Type Strains, Phase II (KMG-II): from individual species to whole genera.</title>
        <authorList>
            <person name="Goeker M."/>
        </authorList>
    </citation>
    <scope>NUCLEOTIDE SEQUENCE [LARGE SCALE GENOMIC DNA]</scope>
    <source>
        <strain evidence="3 4">DSM 15388</strain>
    </source>
</reference>
<dbReference type="InterPro" id="IPR033756">
    <property type="entry name" value="YlxH/NBP35"/>
</dbReference>
<sequence>MNNLNPVQVVAVTGGKGGVGKSNVSVNLAIGLAELGKRVVILDADLGLANLDILLGLSVNKNISDVLRGEAQLADIMVEGPAGIKIIPAASGTQQMANLGEIEHAGIITAFSELADFIDVLIVDTAAGISKTVTSFVRAAQEAIVVVTDEPTSITDAYALIKVLNRDCRMNRFRMVSNMVRSAKDGQQLFNKLVKVTDRFLDVSLQYGGSIPMDDCVRKSVQRQKAVLEAYPRSAAASAYRALAQKVVTWPLPSTPKGNLEFFVERLIQGAGAA</sequence>
<name>A0A4V2UJF2_9GAMM</name>